<dbReference type="PANTHER" id="PTHR31159:SF1">
    <property type="entry name" value="COMM DOMAIN-CONTAINING PROTEIN 3"/>
    <property type="match status" value="1"/>
</dbReference>
<evidence type="ECO:0000256" key="1">
    <source>
        <dbReference type="ARBA" id="ARBA00016548"/>
    </source>
</evidence>
<evidence type="ECO:0000313" key="4">
    <source>
        <dbReference type="EMBL" id="ROT73211.1"/>
    </source>
</evidence>
<evidence type="ECO:0000313" key="5">
    <source>
        <dbReference type="Proteomes" id="UP000283509"/>
    </source>
</evidence>
<proteinExistence type="inferred from homology"/>
<feature type="domain" description="COMM" evidence="3">
    <location>
        <begin position="121"/>
        <end position="189"/>
    </location>
</feature>
<dbReference type="PANTHER" id="PTHR31159">
    <property type="entry name" value="COMM DOMAIN-CONTAINING PROTEIN 3"/>
    <property type="match status" value="1"/>
</dbReference>
<evidence type="ECO:0000256" key="2">
    <source>
        <dbReference type="ARBA" id="ARBA00093469"/>
    </source>
</evidence>
<reference evidence="4 5" key="2">
    <citation type="submission" date="2019-01" db="EMBL/GenBank/DDBJ databases">
        <title>The decoding of complex shrimp genome reveals the adaptation for benthos swimmer, frequently molting mechanism and breeding impact on genome.</title>
        <authorList>
            <person name="Sun Y."/>
            <person name="Gao Y."/>
            <person name="Yu Y."/>
        </authorList>
    </citation>
    <scope>NUCLEOTIDE SEQUENCE [LARGE SCALE GENOMIC DNA]</scope>
    <source>
        <tissue evidence="4">Muscle</tissue>
    </source>
</reference>
<reference evidence="4 5" key="1">
    <citation type="submission" date="2018-04" db="EMBL/GenBank/DDBJ databases">
        <authorList>
            <person name="Zhang X."/>
            <person name="Yuan J."/>
            <person name="Li F."/>
            <person name="Xiang J."/>
        </authorList>
    </citation>
    <scope>NUCLEOTIDE SEQUENCE [LARGE SCALE GENOMIC DNA]</scope>
    <source>
        <tissue evidence="4">Muscle</tissue>
    </source>
</reference>
<dbReference type="GO" id="GO:0006814">
    <property type="term" value="P:sodium ion transport"/>
    <property type="evidence" value="ECO:0007669"/>
    <property type="project" value="InterPro"/>
</dbReference>
<keyword evidence="5" id="KW-1185">Reference proteome</keyword>
<dbReference type="STRING" id="6689.A0A3R7MD48"/>
<dbReference type="OrthoDB" id="1917519at2759"/>
<dbReference type="AlphaFoldDB" id="A0A3R7MD48"/>
<dbReference type="Proteomes" id="UP000283509">
    <property type="component" value="Unassembled WGS sequence"/>
</dbReference>
<accession>A0A3R7MD48</accession>
<organism evidence="4 5">
    <name type="scientific">Penaeus vannamei</name>
    <name type="common">Whiteleg shrimp</name>
    <name type="synonym">Litopenaeus vannamei</name>
    <dbReference type="NCBI Taxonomy" id="6689"/>
    <lineage>
        <taxon>Eukaryota</taxon>
        <taxon>Metazoa</taxon>
        <taxon>Ecdysozoa</taxon>
        <taxon>Arthropoda</taxon>
        <taxon>Crustacea</taxon>
        <taxon>Multicrustacea</taxon>
        <taxon>Malacostraca</taxon>
        <taxon>Eumalacostraca</taxon>
        <taxon>Eucarida</taxon>
        <taxon>Decapoda</taxon>
        <taxon>Dendrobranchiata</taxon>
        <taxon>Penaeoidea</taxon>
        <taxon>Penaeidae</taxon>
        <taxon>Penaeus</taxon>
    </lineage>
</organism>
<dbReference type="Pfam" id="PF21672">
    <property type="entry name" value="COMM_HN"/>
    <property type="match status" value="1"/>
</dbReference>
<dbReference type="InterPro" id="IPR017920">
    <property type="entry name" value="COMM"/>
</dbReference>
<comment type="caution">
    <text evidence="4">The sequence shown here is derived from an EMBL/GenBank/DDBJ whole genome shotgun (WGS) entry which is preliminary data.</text>
</comment>
<dbReference type="CDD" id="cd04751">
    <property type="entry name" value="Commd3"/>
    <property type="match status" value="1"/>
</dbReference>
<gene>
    <name evidence="4" type="ORF">C7M84_008348</name>
</gene>
<dbReference type="InterPro" id="IPR037355">
    <property type="entry name" value="COMMD3"/>
</dbReference>
<sequence>MDLSLEISSALRLLGNSTNFGQAEFKKVLQKATDDLINSGKVPVTSTGSGACDGTIARSHAALATLFIEAVKSNQDGTIVTSTLEDFNWPAERISETVKELDSCRERIRSKLASVGTYPPHIVDVDWKLDYHVRSSAGEEGGGAFYLITLHTEESDGRRGKVTFSCSLAQLSHLVTQLRQASRCIQKYANNS</sequence>
<name>A0A3R7MD48_PENVA</name>
<comment type="similarity">
    <text evidence="2">Belongs to the COMM domain-containing protein 3 family.</text>
</comment>
<dbReference type="Pfam" id="PF07258">
    <property type="entry name" value="COMM_domain"/>
    <property type="match status" value="1"/>
</dbReference>
<protein>
    <recommendedName>
        <fullName evidence="1">COMM domain-containing protein 3</fullName>
    </recommendedName>
</protein>
<evidence type="ECO:0000259" key="3">
    <source>
        <dbReference type="PROSITE" id="PS51269"/>
    </source>
</evidence>
<dbReference type="EMBL" id="QCYY01002052">
    <property type="protein sequence ID" value="ROT73211.1"/>
    <property type="molecule type" value="Genomic_DNA"/>
</dbReference>
<dbReference type="PROSITE" id="PS51269">
    <property type="entry name" value="COMM"/>
    <property type="match status" value="1"/>
</dbReference>